<name>A0A369PWQ9_9SPHI</name>
<dbReference type="InterPro" id="IPR024302">
    <property type="entry name" value="SusD-like"/>
</dbReference>
<protein>
    <submittedName>
        <fullName evidence="1">SusD/RagB family nutrient-binding outer membrane lipoprotein</fullName>
    </submittedName>
</protein>
<comment type="caution">
    <text evidence="1">The sequence shown here is derived from an EMBL/GenBank/DDBJ whole genome shotgun (WGS) entry which is preliminary data.</text>
</comment>
<dbReference type="OrthoDB" id="9766256at2"/>
<dbReference type="Gene3D" id="1.25.40.390">
    <property type="match status" value="2"/>
</dbReference>
<dbReference type="EMBL" id="QPKV01000008">
    <property type="protein sequence ID" value="RDC55129.1"/>
    <property type="molecule type" value="Genomic_DNA"/>
</dbReference>
<dbReference type="SUPFAM" id="SSF48452">
    <property type="entry name" value="TPR-like"/>
    <property type="match status" value="1"/>
</dbReference>
<dbReference type="Proteomes" id="UP000253961">
    <property type="component" value="Unassembled WGS sequence"/>
</dbReference>
<sequence length="636" mass="70361">MKNIFKKSTLLIAAVIAVSSCKKFDEINVSPTAATADQVQVEYFLNNSIIQAQMNPDVAERSFILYWKTAAHQHRNGGLSSGTYNDGWTIAYYNQVADWLNAVNTGIQIGEKQIADNNIKVYTKNLVQIGRIWRAYLVSEMSDNFGPVPINAFNGTNPEFVDVKSVYYYCLAEIKDAVSKIDESVVNPGNLSNLDPAYGYNYDKWKRYGNSLRMRLAMRLSEVDAAKAKAEFEDAASGSKYITTTDHTFKVAEKGGWDALTGVMSREWNAQFLSTTLNNIYIGLGGIQSQDQLDASFASAIKPANYIGLRFTDQFTTRTNDPSAGYWLDGLPNTIDPRAYKTFIIPGDFTNPNFNSYPSWTDDAKITVRNLLNASGAVVKTIEAKNTWNTGVTGDWGTKGSQNQLLGYEGTTPRLSNQFRASASQRIWFAPWETYFLLAEASVRGWTVPMGGQAAYEAGVKASFDYWGVSSFAAAYLASTSYSRTGTSVSWNHTTEPPASYTVNYVDGNTNVAGTATLVYPKNDLYKSGTVKNDLLTKIITQKYIAQTPWLPLEAWSDQRRLGLPFFENPAIENNLPNLPALTTSTYMTSSVSFFPQRLRYPSTLPNTNSAGYTQAVTALGGPDGVLTPLWWAKKP</sequence>
<dbReference type="RefSeq" id="WP_115404240.1">
    <property type="nucleotide sequence ID" value="NZ_QPKV01000008.1"/>
</dbReference>
<keyword evidence="1" id="KW-0449">Lipoprotein</keyword>
<dbReference type="InterPro" id="IPR041662">
    <property type="entry name" value="SusD-like_2"/>
</dbReference>
<organism evidence="1 2">
    <name type="scientific">Pedobacter chinensis</name>
    <dbReference type="NCBI Taxonomy" id="2282421"/>
    <lineage>
        <taxon>Bacteria</taxon>
        <taxon>Pseudomonadati</taxon>
        <taxon>Bacteroidota</taxon>
        <taxon>Sphingobacteriia</taxon>
        <taxon>Sphingobacteriales</taxon>
        <taxon>Sphingobacteriaceae</taxon>
        <taxon>Pedobacter</taxon>
    </lineage>
</organism>
<dbReference type="AlphaFoldDB" id="A0A369PWQ9"/>
<reference evidence="1 2" key="1">
    <citation type="submission" date="2018-07" db="EMBL/GenBank/DDBJ databases">
        <title>Pedobacter sp. nov., isolated from soil.</title>
        <authorList>
            <person name="Zhou L.Y."/>
            <person name="Du Z.J."/>
        </authorList>
    </citation>
    <scope>NUCLEOTIDE SEQUENCE [LARGE SCALE GENOMIC DNA]</scope>
    <source>
        <strain evidence="1 2">JDX94</strain>
    </source>
</reference>
<keyword evidence="2" id="KW-1185">Reference proteome</keyword>
<dbReference type="PROSITE" id="PS51257">
    <property type="entry name" value="PROKAR_LIPOPROTEIN"/>
    <property type="match status" value="1"/>
</dbReference>
<evidence type="ECO:0000313" key="2">
    <source>
        <dbReference type="Proteomes" id="UP000253961"/>
    </source>
</evidence>
<dbReference type="Pfam" id="PF12741">
    <property type="entry name" value="SusD-like"/>
    <property type="match status" value="1"/>
</dbReference>
<accession>A0A369PWQ9</accession>
<proteinExistence type="predicted"/>
<dbReference type="Pfam" id="PF12771">
    <property type="entry name" value="SusD-like_2"/>
    <property type="match status" value="1"/>
</dbReference>
<dbReference type="InterPro" id="IPR011990">
    <property type="entry name" value="TPR-like_helical_dom_sf"/>
</dbReference>
<evidence type="ECO:0000313" key="1">
    <source>
        <dbReference type="EMBL" id="RDC55129.1"/>
    </source>
</evidence>
<gene>
    <name evidence="1" type="ORF">DU508_18435</name>
</gene>